<keyword evidence="2" id="KW-1185">Reference proteome</keyword>
<evidence type="ECO:0000313" key="1">
    <source>
        <dbReference type="EMBL" id="MBV6343400.1"/>
    </source>
</evidence>
<dbReference type="EMBL" id="JABXWD010000573">
    <property type="protein sequence ID" value="MBV6343400.1"/>
    <property type="molecule type" value="Genomic_DNA"/>
</dbReference>
<reference evidence="1 2" key="1">
    <citation type="journal article" date="2020" name="J Geophys Res Biogeosci">
        <title>Magnetotaxis as an Adaptation to Enable Bacterial Shuttling of Microbial Sulfur and Sulfur Cycling Across Aquatic Oxic#Anoxic Interfaces.</title>
        <authorList>
            <person name="Li J."/>
            <person name="Liu P."/>
            <person name="Wang J."/>
            <person name="Roberts A.P."/>
            <person name="Pan Y."/>
        </authorList>
    </citation>
    <scope>NUCLEOTIDE SEQUENCE [LARGE SCALE GENOMIC DNA]</scope>
    <source>
        <strain evidence="1 2">MYR-1_YQ</strain>
    </source>
</reference>
<name>A0ABS6S3H4_9BACT</name>
<comment type="caution">
    <text evidence="1">The sequence shown here is derived from an EMBL/GenBank/DDBJ whole genome shotgun (WGS) entry which is preliminary data.</text>
</comment>
<proteinExistence type="predicted"/>
<gene>
    <name evidence="1" type="ORF">HWQ67_17650</name>
</gene>
<accession>A0ABS6S3H4</accession>
<organism evidence="1 2">
    <name type="scientific">Candidatus Magnetobacterium casense</name>
    <dbReference type="NCBI Taxonomy" id="1455061"/>
    <lineage>
        <taxon>Bacteria</taxon>
        <taxon>Pseudomonadati</taxon>
        <taxon>Nitrospirota</taxon>
        <taxon>Thermodesulfovibrionia</taxon>
        <taxon>Thermodesulfovibrionales</taxon>
        <taxon>Candidatus Magnetobacteriaceae</taxon>
        <taxon>Candidatus Magnetobacterium</taxon>
    </lineage>
</organism>
<dbReference type="Proteomes" id="UP001196980">
    <property type="component" value="Unassembled WGS sequence"/>
</dbReference>
<sequence length="119" mass="13511">MRFDLFHPSRYLVPNHTEDTVKSQLELNLKSAWELGVSFDLAYEETAFSLCPGEKSIAWSINLGEEEVNPDGQGRGTGRKRVKIAQKIMKGTLSYKAIAQAMCERFFDLSQLEQLKKQA</sequence>
<evidence type="ECO:0000313" key="2">
    <source>
        <dbReference type="Proteomes" id="UP001196980"/>
    </source>
</evidence>
<protein>
    <submittedName>
        <fullName evidence="1">Uncharacterized protein</fullName>
    </submittedName>
</protein>